<comment type="caution">
    <text evidence="1">The sequence shown here is derived from an EMBL/GenBank/DDBJ whole genome shotgun (WGS) entry which is preliminary data.</text>
</comment>
<evidence type="ECO:0000313" key="2">
    <source>
        <dbReference type="Proteomes" id="UP000765509"/>
    </source>
</evidence>
<dbReference type="CDD" id="cd09272">
    <property type="entry name" value="RNase_HI_RT_Ty1"/>
    <property type="match status" value="1"/>
</dbReference>
<name>A0A9Q3HKH7_9BASI</name>
<dbReference type="AlphaFoldDB" id="A0A9Q3HKH7"/>
<accession>A0A9Q3HKH7</accession>
<dbReference type="Proteomes" id="UP000765509">
    <property type="component" value="Unassembled WGS sequence"/>
</dbReference>
<sequence length="127" mass="14429">MHGKNPIAWKSKQQVIIASLTAQAEYIALLFVAKEFLWISHLFESTTGGLVPYMLSDNKTAIGIANDSLSRKQTRHLIREFNLINEYIVRGKIHLDWTATNDQLVDILTKRIGSIKTKQLTDVVNHI</sequence>
<evidence type="ECO:0000313" key="1">
    <source>
        <dbReference type="EMBL" id="MBW0508826.1"/>
    </source>
</evidence>
<organism evidence="1 2">
    <name type="scientific">Austropuccinia psidii MF-1</name>
    <dbReference type="NCBI Taxonomy" id="1389203"/>
    <lineage>
        <taxon>Eukaryota</taxon>
        <taxon>Fungi</taxon>
        <taxon>Dikarya</taxon>
        <taxon>Basidiomycota</taxon>
        <taxon>Pucciniomycotina</taxon>
        <taxon>Pucciniomycetes</taxon>
        <taxon>Pucciniales</taxon>
        <taxon>Sphaerophragmiaceae</taxon>
        <taxon>Austropuccinia</taxon>
    </lineage>
</organism>
<protein>
    <submittedName>
        <fullName evidence="1">Uncharacterized protein</fullName>
    </submittedName>
</protein>
<dbReference type="OrthoDB" id="1303689at2759"/>
<gene>
    <name evidence="1" type="ORF">O181_048541</name>
</gene>
<proteinExistence type="predicted"/>
<keyword evidence="2" id="KW-1185">Reference proteome</keyword>
<reference evidence="1" key="1">
    <citation type="submission" date="2021-03" db="EMBL/GenBank/DDBJ databases">
        <title>Draft genome sequence of rust myrtle Austropuccinia psidii MF-1, a brazilian biotype.</title>
        <authorList>
            <person name="Quecine M.C."/>
            <person name="Pachon D.M.R."/>
            <person name="Bonatelli M.L."/>
            <person name="Correr F.H."/>
            <person name="Franceschini L.M."/>
            <person name="Leite T.F."/>
            <person name="Margarido G.R.A."/>
            <person name="Almeida C.A."/>
            <person name="Ferrarezi J.A."/>
            <person name="Labate C.A."/>
        </authorList>
    </citation>
    <scope>NUCLEOTIDE SEQUENCE</scope>
    <source>
        <strain evidence="1">MF-1</strain>
    </source>
</reference>
<dbReference type="EMBL" id="AVOT02020561">
    <property type="protein sequence ID" value="MBW0508826.1"/>
    <property type="molecule type" value="Genomic_DNA"/>
</dbReference>